<dbReference type="InterPro" id="IPR022880">
    <property type="entry name" value="DNApol_IV"/>
</dbReference>
<dbReference type="SUPFAM" id="SSF56672">
    <property type="entry name" value="DNA/RNA polymerases"/>
    <property type="match status" value="1"/>
</dbReference>
<accession>A0A267ESL2</accession>
<evidence type="ECO:0000256" key="14">
    <source>
        <dbReference type="ARBA" id="ARBA00049244"/>
    </source>
</evidence>
<name>A0A267ESL2_9PLAT</name>
<proteinExistence type="inferred from homology"/>
<evidence type="ECO:0000313" key="17">
    <source>
        <dbReference type="EMBL" id="PAA63742.1"/>
    </source>
</evidence>
<evidence type="ECO:0000256" key="8">
    <source>
        <dbReference type="ARBA" id="ARBA00022763"/>
    </source>
</evidence>
<reference evidence="17 18" key="1">
    <citation type="submission" date="2017-06" db="EMBL/GenBank/DDBJ databases">
        <title>A platform for efficient transgenesis in Macrostomum lignano, a flatworm model organism for stem cell research.</title>
        <authorList>
            <person name="Berezikov E."/>
        </authorList>
    </citation>
    <scope>NUCLEOTIDE SEQUENCE [LARGE SCALE GENOMIC DNA]</scope>
    <source>
        <strain evidence="17">DV1</strain>
        <tissue evidence="17">Whole organism</tissue>
    </source>
</reference>
<dbReference type="InterPro" id="IPR050116">
    <property type="entry name" value="DNA_polymerase-Y"/>
</dbReference>
<dbReference type="PROSITE" id="PS50173">
    <property type="entry name" value="UMUC"/>
    <property type="match status" value="1"/>
</dbReference>
<evidence type="ECO:0000256" key="7">
    <source>
        <dbReference type="ARBA" id="ARBA00022723"/>
    </source>
</evidence>
<dbReference type="Pfam" id="PF11799">
    <property type="entry name" value="IMS_C"/>
    <property type="match status" value="1"/>
</dbReference>
<dbReference type="InterPro" id="IPR043128">
    <property type="entry name" value="Rev_trsase/Diguanyl_cyclase"/>
</dbReference>
<protein>
    <recommendedName>
        <fullName evidence="3">DNA polymerase kappa</fullName>
        <ecNumber evidence="2">2.7.7.7</ecNumber>
    </recommendedName>
</protein>
<dbReference type="STRING" id="282301.A0A267ESL2"/>
<dbReference type="Gene3D" id="3.30.1490.100">
    <property type="entry name" value="DNA polymerase, Y-family, little finger domain"/>
    <property type="match status" value="1"/>
</dbReference>
<gene>
    <name evidence="17" type="ORF">BOX15_Mlig005511g1</name>
</gene>
<dbReference type="GO" id="GO:0042276">
    <property type="term" value="P:error-prone translesion synthesis"/>
    <property type="evidence" value="ECO:0007669"/>
    <property type="project" value="TreeGrafter"/>
</dbReference>
<dbReference type="GO" id="GO:0006260">
    <property type="term" value="P:DNA replication"/>
    <property type="evidence" value="ECO:0007669"/>
    <property type="project" value="UniProtKB-KW"/>
</dbReference>
<dbReference type="Pfam" id="PF00817">
    <property type="entry name" value="IMS"/>
    <property type="match status" value="1"/>
</dbReference>
<evidence type="ECO:0000256" key="4">
    <source>
        <dbReference type="ARBA" id="ARBA00022679"/>
    </source>
</evidence>
<feature type="non-terminal residue" evidence="17">
    <location>
        <position position="1"/>
    </location>
</feature>
<dbReference type="InterPro" id="IPR036775">
    <property type="entry name" value="DNA_pol_Y-fam_lit_finger_sf"/>
</dbReference>
<dbReference type="SMART" id="SM00734">
    <property type="entry name" value="ZnF_Rad18"/>
    <property type="match status" value="1"/>
</dbReference>
<dbReference type="CDD" id="cd03586">
    <property type="entry name" value="PolY_Pol_IV_kappa"/>
    <property type="match status" value="1"/>
</dbReference>
<evidence type="ECO:0000256" key="9">
    <source>
        <dbReference type="ARBA" id="ARBA00022771"/>
    </source>
</evidence>
<dbReference type="OrthoDB" id="1747274at2759"/>
<keyword evidence="9" id="KW-0863">Zinc-finger</keyword>
<evidence type="ECO:0000313" key="18">
    <source>
        <dbReference type="Proteomes" id="UP000215902"/>
    </source>
</evidence>
<evidence type="ECO:0000256" key="12">
    <source>
        <dbReference type="ARBA" id="ARBA00022932"/>
    </source>
</evidence>
<comment type="catalytic activity">
    <reaction evidence="14">
        <text>DNA(n) + a 2'-deoxyribonucleoside 5'-triphosphate = DNA(n+1) + diphosphate</text>
        <dbReference type="Rhea" id="RHEA:22508"/>
        <dbReference type="Rhea" id="RHEA-COMP:17339"/>
        <dbReference type="Rhea" id="RHEA-COMP:17340"/>
        <dbReference type="ChEBI" id="CHEBI:33019"/>
        <dbReference type="ChEBI" id="CHEBI:61560"/>
        <dbReference type="ChEBI" id="CHEBI:173112"/>
        <dbReference type="EC" id="2.7.7.7"/>
    </reaction>
</comment>
<dbReference type="EC" id="2.7.7.7" evidence="2"/>
<feature type="region of interest" description="Disordered" evidence="15">
    <location>
        <begin position="272"/>
        <end position="291"/>
    </location>
</feature>
<keyword evidence="8" id="KW-0227">DNA damage</keyword>
<dbReference type="FunFam" id="3.30.1490.100:FF:000004">
    <property type="entry name" value="DNA polymerase IV"/>
    <property type="match status" value="1"/>
</dbReference>
<dbReference type="Gene3D" id="1.10.150.810">
    <property type="match status" value="2"/>
</dbReference>
<dbReference type="InterPro" id="IPR017961">
    <property type="entry name" value="DNA_pol_Y-fam_little_finger"/>
</dbReference>
<feature type="compositionally biased region" description="Basic and acidic residues" evidence="15">
    <location>
        <begin position="68"/>
        <end position="78"/>
    </location>
</feature>
<dbReference type="GO" id="GO:0005634">
    <property type="term" value="C:nucleus"/>
    <property type="evidence" value="ECO:0007669"/>
    <property type="project" value="TreeGrafter"/>
</dbReference>
<evidence type="ECO:0000259" key="16">
    <source>
        <dbReference type="PROSITE" id="PS50173"/>
    </source>
</evidence>
<dbReference type="EMBL" id="NIVC01001816">
    <property type="protein sequence ID" value="PAA63742.1"/>
    <property type="molecule type" value="Genomic_DNA"/>
</dbReference>
<dbReference type="PANTHER" id="PTHR11076:SF33">
    <property type="entry name" value="DNA POLYMERASE KAPPA"/>
    <property type="match status" value="1"/>
</dbReference>
<evidence type="ECO:0000256" key="11">
    <source>
        <dbReference type="ARBA" id="ARBA00022842"/>
    </source>
</evidence>
<dbReference type="Pfam" id="PF11798">
    <property type="entry name" value="IMS_HHH"/>
    <property type="match status" value="1"/>
</dbReference>
<dbReference type="Gene3D" id="3.30.70.270">
    <property type="match status" value="1"/>
</dbReference>
<evidence type="ECO:0000256" key="10">
    <source>
        <dbReference type="ARBA" id="ARBA00022833"/>
    </source>
</evidence>
<keyword evidence="10" id="KW-0862">Zinc</keyword>
<dbReference type="GO" id="GO:0003684">
    <property type="term" value="F:damaged DNA binding"/>
    <property type="evidence" value="ECO:0007669"/>
    <property type="project" value="InterPro"/>
</dbReference>
<dbReference type="Gene3D" id="3.30.160.60">
    <property type="entry name" value="Classic Zinc Finger"/>
    <property type="match status" value="1"/>
</dbReference>
<keyword evidence="13" id="KW-0234">DNA repair</keyword>
<feature type="region of interest" description="Disordered" evidence="15">
    <location>
        <begin position="58"/>
        <end position="78"/>
    </location>
</feature>
<evidence type="ECO:0000256" key="3">
    <source>
        <dbReference type="ARBA" id="ARBA00016178"/>
    </source>
</evidence>
<dbReference type="PANTHER" id="PTHR11076">
    <property type="entry name" value="DNA REPAIR POLYMERASE UMUC / TRANSFERASE FAMILY MEMBER"/>
    <property type="match status" value="1"/>
</dbReference>
<dbReference type="GO" id="GO:0006281">
    <property type="term" value="P:DNA repair"/>
    <property type="evidence" value="ECO:0007669"/>
    <property type="project" value="UniProtKB-KW"/>
</dbReference>
<comment type="similarity">
    <text evidence="1">Belongs to the DNA polymerase type-Y family.</text>
</comment>
<dbReference type="InterPro" id="IPR006642">
    <property type="entry name" value="Rad18_UBZ4"/>
</dbReference>
<keyword evidence="12" id="KW-0239">DNA-directed DNA polymerase</keyword>
<dbReference type="Proteomes" id="UP000215902">
    <property type="component" value="Unassembled WGS sequence"/>
</dbReference>
<dbReference type="GO" id="GO:0008270">
    <property type="term" value="F:zinc ion binding"/>
    <property type="evidence" value="ECO:0007669"/>
    <property type="project" value="UniProtKB-KW"/>
</dbReference>
<dbReference type="GO" id="GO:0003887">
    <property type="term" value="F:DNA-directed DNA polymerase activity"/>
    <property type="evidence" value="ECO:0007669"/>
    <property type="project" value="UniProtKB-KW"/>
</dbReference>
<dbReference type="Gene3D" id="3.40.1170.60">
    <property type="match status" value="1"/>
</dbReference>
<feature type="region of interest" description="Disordered" evidence="15">
    <location>
        <begin position="666"/>
        <end position="693"/>
    </location>
</feature>
<keyword evidence="11" id="KW-0460">Magnesium</keyword>
<feature type="compositionally biased region" description="Acidic residues" evidence="15">
    <location>
        <begin position="296"/>
        <end position="315"/>
    </location>
</feature>
<feature type="region of interest" description="Disordered" evidence="15">
    <location>
        <begin position="296"/>
        <end position="316"/>
    </location>
</feature>
<keyword evidence="18" id="KW-1185">Reference proteome</keyword>
<keyword evidence="4" id="KW-0808">Transferase</keyword>
<organism evidence="17 18">
    <name type="scientific">Macrostomum lignano</name>
    <dbReference type="NCBI Taxonomy" id="282301"/>
    <lineage>
        <taxon>Eukaryota</taxon>
        <taxon>Metazoa</taxon>
        <taxon>Spiralia</taxon>
        <taxon>Lophotrochozoa</taxon>
        <taxon>Platyhelminthes</taxon>
        <taxon>Rhabditophora</taxon>
        <taxon>Macrostomorpha</taxon>
        <taxon>Macrostomida</taxon>
        <taxon>Macrostomidae</taxon>
        <taxon>Macrostomum</taxon>
    </lineage>
</organism>
<evidence type="ECO:0000256" key="5">
    <source>
        <dbReference type="ARBA" id="ARBA00022695"/>
    </source>
</evidence>
<sequence>LESRYKLQNIRATKITMANSSSDTSRKNVIELNDNKAGMTGIDKARISQIIEEASRGSKFYQRQQAKRQADAKRAEETRRKIDALSREALQAGERAGDAEIRRAVSAADFSRTHVHIDMDAFYAAVEMLDNPRLRHVPMAVGGNDMLSTSNYAARRFGVRAAMPGFIAKKLCPQLVIVPCRFRRYKEVSRQVQAVLADYDPQFSAASLDEAYLDITDHLANRQAINLLPGPKATCQCSISDCHVEQNSPDSNIASTLQPAFCTNSNSDSNADALADASCSEDSDSDADSNVKTDMDAEVDADSNVETDADAEVDADSNVKTDADAEVDADVNANPDAEVDDVIKAVDANDECFDPKAGTDDRNRVCPNCHLAALSGRRQFGASATEAVAELRYRVFISSSLTASAGIGPNPMVAKIGSDFNKPNGQYRVAGSSDRVLEFIRQLPVRKVPGIGRVTEAWLNSLGVSTCRDLYEQRGALYHACRPLTYQFYMRACLGLSGGFGYGTEQSSSSVSSETDPDRKSVSVERTFQATDSLTWLLDEKLPELCESLVRHLTKSGFLGRTVTIKLKLDTFEVLTRSHGLPSATDSVQAIQSAAAALLRQEFLPGRPAPRIRLLGVRVSSLTPRKAVIADCSSGVGSAGPKQARLDELLVRSTKTIAETSTKTNTTAAVCSSSSNETVSKSSTPVTSSTSENASKFNLVESTSVETKTSASSASESALSCPICSASQPGGLAGLNRHLDFCLSRSAIQTAVNDYSNDGSACFTPGSNSASSRKRIEAASSSGRPAGGSASGGGKRARIAADGRTGVGTIERYFAKPKTD</sequence>
<dbReference type="FunFam" id="3.40.1170.60:FF:000002">
    <property type="entry name" value="Polymerase (DNA directed) kappa"/>
    <property type="match status" value="1"/>
</dbReference>
<evidence type="ECO:0000256" key="2">
    <source>
        <dbReference type="ARBA" id="ARBA00012417"/>
    </source>
</evidence>
<evidence type="ECO:0000256" key="13">
    <source>
        <dbReference type="ARBA" id="ARBA00023204"/>
    </source>
</evidence>
<feature type="region of interest" description="Disordered" evidence="15">
    <location>
        <begin position="764"/>
        <end position="803"/>
    </location>
</feature>
<dbReference type="InterPro" id="IPR043502">
    <property type="entry name" value="DNA/RNA_pol_sf"/>
</dbReference>
<feature type="compositionally biased region" description="Low complexity" evidence="15">
    <location>
        <begin position="672"/>
        <end position="691"/>
    </location>
</feature>
<keyword evidence="7" id="KW-0479">Metal-binding</keyword>
<evidence type="ECO:0000256" key="6">
    <source>
        <dbReference type="ARBA" id="ARBA00022705"/>
    </source>
</evidence>
<dbReference type="InterPro" id="IPR024728">
    <property type="entry name" value="PolY_HhH_motif"/>
</dbReference>
<comment type="caution">
    <text evidence="17">The sequence shown here is derived from an EMBL/GenBank/DDBJ whole genome shotgun (WGS) entry which is preliminary data.</text>
</comment>
<dbReference type="SUPFAM" id="SSF100879">
    <property type="entry name" value="Lesion bypass DNA polymerase (Y-family), little finger domain"/>
    <property type="match status" value="1"/>
</dbReference>
<evidence type="ECO:0000256" key="1">
    <source>
        <dbReference type="ARBA" id="ARBA00010945"/>
    </source>
</evidence>
<dbReference type="InterPro" id="IPR001126">
    <property type="entry name" value="UmuC"/>
</dbReference>
<feature type="compositionally biased region" description="Gly residues" evidence="15">
    <location>
        <begin position="785"/>
        <end position="794"/>
    </location>
</feature>
<evidence type="ECO:0000256" key="15">
    <source>
        <dbReference type="SAM" id="MobiDB-lite"/>
    </source>
</evidence>
<keyword evidence="5" id="KW-0548">Nucleotidyltransferase</keyword>
<feature type="domain" description="UmuC" evidence="16">
    <location>
        <begin position="114"/>
        <end position="452"/>
    </location>
</feature>
<keyword evidence="6" id="KW-0235">DNA replication</keyword>
<dbReference type="AlphaFoldDB" id="A0A267ESL2"/>